<organism evidence="1 2">
    <name type="scientific">Streptomyces hainanensis</name>
    <dbReference type="NCBI Taxonomy" id="402648"/>
    <lineage>
        <taxon>Bacteria</taxon>
        <taxon>Bacillati</taxon>
        <taxon>Actinomycetota</taxon>
        <taxon>Actinomycetes</taxon>
        <taxon>Kitasatosporales</taxon>
        <taxon>Streptomycetaceae</taxon>
        <taxon>Streptomyces</taxon>
    </lineage>
</organism>
<dbReference type="OrthoDB" id="4240407at2"/>
<keyword evidence="2" id="KW-1185">Reference proteome</keyword>
<evidence type="ECO:0000313" key="1">
    <source>
        <dbReference type="EMBL" id="TDC63104.1"/>
    </source>
</evidence>
<dbReference type="AlphaFoldDB" id="A0A4R4SKS0"/>
<dbReference type="RefSeq" id="WP_132821838.1">
    <property type="nucleotide sequence ID" value="NZ_SMKI01000585.1"/>
</dbReference>
<comment type="caution">
    <text evidence="1">The sequence shown here is derived from an EMBL/GenBank/DDBJ whole genome shotgun (WGS) entry which is preliminary data.</text>
</comment>
<reference evidence="1 2" key="1">
    <citation type="submission" date="2019-03" db="EMBL/GenBank/DDBJ databases">
        <title>Draft genome sequences of novel Actinobacteria.</title>
        <authorList>
            <person name="Sahin N."/>
            <person name="Ay H."/>
            <person name="Saygin H."/>
        </authorList>
    </citation>
    <scope>NUCLEOTIDE SEQUENCE [LARGE SCALE GENOMIC DNA]</scope>
    <source>
        <strain evidence="1 2">DSM 41900</strain>
    </source>
</reference>
<evidence type="ECO:0000313" key="2">
    <source>
        <dbReference type="Proteomes" id="UP000295345"/>
    </source>
</evidence>
<accession>A0A4R4SKS0</accession>
<sequence length="119" mass="12459">MSGDGLYYIPDGFRESARGSYETAEMAESTRRYLDRATPNASSYAGADAFVNAVISTRDTQSRGVSRAAEGREGMAGADNFVAGTGDEMEVDADAAINVAASTVESRNSAVFRGISDAV</sequence>
<dbReference type="Proteomes" id="UP000295345">
    <property type="component" value="Unassembled WGS sequence"/>
</dbReference>
<proteinExistence type="predicted"/>
<gene>
    <name evidence="1" type="ORF">E1283_32955</name>
</gene>
<protein>
    <submittedName>
        <fullName evidence="1">Uncharacterized protein</fullName>
    </submittedName>
</protein>
<name>A0A4R4SKS0_9ACTN</name>
<dbReference type="EMBL" id="SMKI01000585">
    <property type="protein sequence ID" value="TDC63104.1"/>
    <property type="molecule type" value="Genomic_DNA"/>
</dbReference>